<name>A0ABU7QA17_9ACTN</name>
<evidence type="ECO:0000256" key="2">
    <source>
        <dbReference type="SAM" id="Phobius"/>
    </source>
</evidence>
<feature type="transmembrane region" description="Helical" evidence="2">
    <location>
        <begin position="136"/>
        <end position="155"/>
    </location>
</feature>
<evidence type="ECO:0000313" key="4">
    <source>
        <dbReference type="Proteomes" id="UP001354709"/>
    </source>
</evidence>
<evidence type="ECO:0000256" key="1">
    <source>
        <dbReference type="SAM" id="MobiDB-lite"/>
    </source>
</evidence>
<keyword evidence="2" id="KW-0472">Membrane</keyword>
<sequence length="279" mass="29938">MKTRTVWRTREVPHTEAGETRLIPEDYPVEIPVPPRDWDHIVLNAVTAIAIGLTVVSVAWSTVSGGALLDRAAPAAAAYPAALVYDAAWITCMALEWLARYDPDRARAPRIAGYVALAIAMGAIATHGCLDAGKAVGVAGAAISAIAKGLWQLVLNHTAQPLPARTQKWLNVRRGEVGAQLALAAQQRQLTRMQERHAAMLAAYGMANPDTDPDADTNPDPGPGTVRPIRPSVREAVRTAYASGIEDPAKVLAYVHKVADPDARPDTVDRYLRGIRRSA</sequence>
<feature type="region of interest" description="Disordered" evidence="1">
    <location>
        <begin position="208"/>
        <end position="230"/>
    </location>
</feature>
<keyword evidence="2" id="KW-1133">Transmembrane helix</keyword>
<dbReference type="Proteomes" id="UP001354709">
    <property type="component" value="Unassembled WGS sequence"/>
</dbReference>
<keyword evidence="4" id="KW-1185">Reference proteome</keyword>
<feature type="transmembrane region" description="Helical" evidence="2">
    <location>
        <begin position="75"/>
        <end position="99"/>
    </location>
</feature>
<feature type="transmembrane region" description="Helical" evidence="2">
    <location>
        <begin position="41"/>
        <end position="63"/>
    </location>
</feature>
<proteinExistence type="predicted"/>
<gene>
    <name evidence="3" type="ORF">V2J94_41485</name>
</gene>
<organism evidence="3 4">
    <name type="scientific">Streptomyces asiaticus subsp. ignotus</name>
    <dbReference type="NCBI Taxonomy" id="3098222"/>
    <lineage>
        <taxon>Bacteria</taxon>
        <taxon>Bacillati</taxon>
        <taxon>Actinomycetota</taxon>
        <taxon>Actinomycetes</taxon>
        <taxon>Kitasatosporales</taxon>
        <taxon>Streptomycetaceae</taxon>
        <taxon>Streptomyces</taxon>
        <taxon>Streptomyces violaceusniger group</taxon>
    </lineage>
</organism>
<dbReference type="EMBL" id="JAZBJO010000045">
    <property type="protein sequence ID" value="MEE4598244.1"/>
    <property type="molecule type" value="Genomic_DNA"/>
</dbReference>
<dbReference type="RefSeq" id="WP_330815468.1">
    <property type="nucleotide sequence ID" value="NZ_JAZBJO010000045.1"/>
</dbReference>
<evidence type="ECO:0000313" key="3">
    <source>
        <dbReference type="EMBL" id="MEE4598244.1"/>
    </source>
</evidence>
<accession>A0ABU7QA17</accession>
<reference evidence="3 4" key="1">
    <citation type="submission" date="2023-11" db="EMBL/GenBank/DDBJ databases">
        <title>30 novel species of actinomycetes from the DSMZ collection.</title>
        <authorList>
            <person name="Nouioui I."/>
        </authorList>
    </citation>
    <scope>NUCLEOTIDE SEQUENCE [LARGE SCALE GENOMIC DNA]</scope>
    <source>
        <strain evidence="3 4">DSM 41524</strain>
    </source>
</reference>
<feature type="transmembrane region" description="Helical" evidence="2">
    <location>
        <begin position="111"/>
        <end position="130"/>
    </location>
</feature>
<keyword evidence="2" id="KW-0812">Transmembrane</keyword>
<protein>
    <submittedName>
        <fullName evidence="3">Protein transporter Sec31</fullName>
    </submittedName>
</protein>
<comment type="caution">
    <text evidence="3">The sequence shown here is derived from an EMBL/GenBank/DDBJ whole genome shotgun (WGS) entry which is preliminary data.</text>
</comment>